<dbReference type="Proteomes" id="UP000199286">
    <property type="component" value="Unassembled WGS sequence"/>
</dbReference>
<protein>
    <submittedName>
        <fullName evidence="2">Glycosyl transferase, family 25</fullName>
    </submittedName>
</protein>
<dbReference type="EMBL" id="FNPF01000004">
    <property type="protein sequence ID" value="SDY18449.1"/>
    <property type="molecule type" value="Genomic_DNA"/>
</dbReference>
<evidence type="ECO:0000313" key="2">
    <source>
        <dbReference type="EMBL" id="SDY18449.1"/>
    </source>
</evidence>
<dbReference type="Pfam" id="PF01755">
    <property type="entry name" value="Glyco_transf_25"/>
    <property type="match status" value="1"/>
</dbReference>
<evidence type="ECO:0000313" key="3">
    <source>
        <dbReference type="Proteomes" id="UP000199286"/>
    </source>
</evidence>
<dbReference type="STRING" id="321339.SAMN05444340_104141"/>
<keyword evidence="3" id="KW-1185">Reference proteome</keyword>
<dbReference type="AlphaFoldDB" id="A0A1H3HUR3"/>
<gene>
    <name evidence="2" type="ORF">SAMN05444340_104141</name>
</gene>
<keyword evidence="2" id="KW-0808">Transferase</keyword>
<dbReference type="CDD" id="cd06532">
    <property type="entry name" value="Glyco_transf_25"/>
    <property type="match status" value="1"/>
</dbReference>
<dbReference type="GO" id="GO:0016740">
    <property type="term" value="F:transferase activity"/>
    <property type="evidence" value="ECO:0007669"/>
    <property type="project" value="UniProtKB-KW"/>
</dbReference>
<accession>A0A1H3HUR3</accession>
<sequence length="239" mass="25682">MAAIGAALEREGVAYSRLPATDGRSLSASDRILYSASRSILYTGRRLKDSEIGCYISHVRAANAFLASGDNLGLVLEDDVKLPSDFSSRLQRLREIVDEMEAGSWEVGNLGKAPTPKYRKHVGTLDAEHEVVRAYRFPIRASAVLWTRQGAARFVAEAYPIAAPVDVKIQVLATLSGKGVATVPELIPTSGAVSDIDPTGGPRKGQTRTGLSLPAAAMKIRQGVLRRVARRNMRKAGTA</sequence>
<organism evidence="2 3">
    <name type="scientific">Citreimonas salinaria</name>
    <dbReference type="NCBI Taxonomy" id="321339"/>
    <lineage>
        <taxon>Bacteria</taxon>
        <taxon>Pseudomonadati</taxon>
        <taxon>Pseudomonadota</taxon>
        <taxon>Alphaproteobacteria</taxon>
        <taxon>Rhodobacterales</taxon>
        <taxon>Roseobacteraceae</taxon>
        <taxon>Citreimonas</taxon>
    </lineage>
</organism>
<name>A0A1H3HUR3_9RHOB</name>
<proteinExistence type="predicted"/>
<feature type="domain" description="Glycosyl transferase family 25" evidence="1">
    <location>
        <begin position="6"/>
        <end position="100"/>
    </location>
</feature>
<dbReference type="InterPro" id="IPR002654">
    <property type="entry name" value="Glyco_trans_25"/>
</dbReference>
<evidence type="ECO:0000259" key="1">
    <source>
        <dbReference type="Pfam" id="PF01755"/>
    </source>
</evidence>
<reference evidence="2 3" key="1">
    <citation type="submission" date="2016-10" db="EMBL/GenBank/DDBJ databases">
        <authorList>
            <person name="de Groot N.N."/>
        </authorList>
    </citation>
    <scope>NUCLEOTIDE SEQUENCE [LARGE SCALE GENOMIC DNA]</scope>
    <source>
        <strain evidence="2 3">DSM 26880</strain>
    </source>
</reference>